<reference evidence="2 3" key="1">
    <citation type="journal article" date="2023" name="BMC Biol.">
        <title>The compact genome of the sponge Oopsacas minuta (Hexactinellida) is lacking key metazoan core genes.</title>
        <authorList>
            <person name="Santini S."/>
            <person name="Schenkelaars Q."/>
            <person name="Jourda C."/>
            <person name="Duchesne M."/>
            <person name="Belahbib H."/>
            <person name="Rocher C."/>
            <person name="Selva M."/>
            <person name="Riesgo A."/>
            <person name="Vervoort M."/>
            <person name="Leys S.P."/>
            <person name="Kodjabachian L."/>
            <person name="Le Bivic A."/>
            <person name="Borchiellini C."/>
            <person name="Claverie J.M."/>
            <person name="Renard E."/>
        </authorList>
    </citation>
    <scope>NUCLEOTIDE SEQUENCE [LARGE SCALE GENOMIC DNA]</scope>
    <source>
        <strain evidence="2">SPO-2</strain>
    </source>
</reference>
<keyword evidence="3" id="KW-1185">Reference proteome</keyword>
<name>A0AAV7K6Z1_9METZ</name>
<gene>
    <name evidence="2" type="ORF">LOD99_1354</name>
</gene>
<comment type="caution">
    <text evidence="2">The sequence shown here is derived from an EMBL/GenBank/DDBJ whole genome shotgun (WGS) entry which is preliminary data.</text>
</comment>
<accession>A0AAV7K6Z1</accession>
<dbReference type="Proteomes" id="UP001165289">
    <property type="component" value="Unassembled WGS sequence"/>
</dbReference>
<dbReference type="EMBL" id="JAKMXF010000144">
    <property type="protein sequence ID" value="KAI6656559.1"/>
    <property type="molecule type" value="Genomic_DNA"/>
</dbReference>
<evidence type="ECO:0000313" key="3">
    <source>
        <dbReference type="Proteomes" id="UP001165289"/>
    </source>
</evidence>
<proteinExistence type="predicted"/>
<dbReference type="GO" id="GO:0006511">
    <property type="term" value="P:ubiquitin-dependent protein catabolic process"/>
    <property type="evidence" value="ECO:0007669"/>
    <property type="project" value="InterPro"/>
</dbReference>
<evidence type="ECO:0000259" key="1">
    <source>
        <dbReference type="Pfam" id="PF01466"/>
    </source>
</evidence>
<feature type="domain" description="SKP1 component dimerisation" evidence="1">
    <location>
        <begin position="18"/>
        <end position="40"/>
    </location>
</feature>
<dbReference type="SUPFAM" id="SSF81382">
    <property type="entry name" value="Skp1 dimerisation domain-like"/>
    <property type="match status" value="1"/>
</dbReference>
<evidence type="ECO:0000313" key="2">
    <source>
        <dbReference type="EMBL" id="KAI6656559.1"/>
    </source>
</evidence>
<protein>
    <recommendedName>
        <fullName evidence="1">SKP1 component dimerisation domain-containing protein</fullName>
    </recommendedName>
</protein>
<dbReference type="Pfam" id="PF01466">
    <property type="entry name" value="Skp1"/>
    <property type="match status" value="1"/>
</dbReference>
<dbReference type="AlphaFoldDB" id="A0AAV7K6Z1"/>
<organism evidence="2 3">
    <name type="scientific">Oopsacas minuta</name>
    <dbReference type="NCBI Taxonomy" id="111878"/>
    <lineage>
        <taxon>Eukaryota</taxon>
        <taxon>Metazoa</taxon>
        <taxon>Porifera</taxon>
        <taxon>Hexactinellida</taxon>
        <taxon>Hexasterophora</taxon>
        <taxon>Lyssacinosida</taxon>
        <taxon>Leucopsacidae</taxon>
        <taxon>Oopsacas</taxon>
    </lineage>
</organism>
<dbReference type="InterPro" id="IPR036296">
    <property type="entry name" value="SKP1-like_dim_sf"/>
</dbReference>
<sequence length="76" mass="8339">MSKPTEPIYIFLGLSYSISGRVADLIKGKDPEKIRKLFNAPKRSTDLDLISLHSFSTTLTSLSPSLSISSITPENI</sequence>
<dbReference type="InterPro" id="IPR016072">
    <property type="entry name" value="Skp1_comp_dimer"/>
</dbReference>